<organism evidence="1 2">
    <name type="scientific">Persea americana</name>
    <name type="common">Avocado</name>
    <dbReference type="NCBI Taxonomy" id="3435"/>
    <lineage>
        <taxon>Eukaryota</taxon>
        <taxon>Viridiplantae</taxon>
        <taxon>Streptophyta</taxon>
        <taxon>Embryophyta</taxon>
        <taxon>Tracheophyta</taxon>
        <taxon>Spermatophyta</taxon>
        <taxon>Magnoliopsida</taxon>
        <taxon>Magnoliidae</taxon>
        <taxon>Laurales</taxon>
        <taxon>Lauraceae</taxon>
        <taxon>Persea</taxon>
    </lineage>
</organism>
<comment type="caution">
    <text evidence="1">The sequence shown here is derived from an EMBL/GenBank/DDBJ whole genome shotgun (WGS) entry which is preliminary data.</text>
</comment>
<reference evidence="1 2" key="1">
    <citation type="journal article" date="2022" name="Hortic Res">
        <title>A haplotype resolved chromosomal level avocado genome allows analysis of novel avocado genes.</title>
        <authorList>
            <person name="Nath O."/>
            <person name="Fletcher S.J."/>
            <person name="Hayward A."/>
            <person name="Shaw L.M."/>
            <person name="Masouleh A.K."/>
            <person name="Furtado A."/>
            <person name="Henry R.J."/>
            <person name="Mitter N."/>
        </authorList>
    </citation>
    <scope>NUCLEOTIDE SEQUENCE [LARGE SCALE GENOMIC DNA]</scope>
    <source>
        <strain evidence="2">cv. Hass</strain>
    </source>
</reference>
<dbReference type="Proteomes" id="UP001234297">
    <property type="component" value="Chromosome 1"/>
</dbReference>
<evidence type="ECO:0000313" key="2">
    <source>
        <dbReference type="Proteomes" id="UP001234297"/>
    </source>
</evidence>
<dbReference type="EMBL" id="CM056809">
    <property type="protein sequence ID" value="KAJ8647435.1"/>
    <property type="molecule type" value="Genomic_DNA"/>
</dbReference>
<proteinExistence type="predicted"/>
<sequence length="510" mass="56099">MQTEGVDDRTGKRFAADSSSSRSVGFVEDGNGDVMALPGLEAAASAMNFMQNVQLGAGEMIDVEQIMQFNRRFTVTAPALQLQTGRFLLESSFNHVGSELNSMFVSGNNLLLPESMNNSYAHPYVPYGNVCFPSFGPPNLTSKTHDIWNPFSFANFLPHNDGLYPHMTGSFCHDSGFQSSSLPVAAFYRLPLYPINGRQSYINYNMASCDLSIGSSSGATFPTRKRKSVNQGHMCCSTVPDGSKNPSFEMVPMHIWGRNAFGLASIMKQSLSPSLEDHAGCWNLENLDTSGNDKVVAERAWTMILRKELRNSDVGSLGRIVLPKGDAEANLPPLSERNGVILLMEDMISPVRWEFKYRYWPNNRSRMYVMQNTGGFVRSHKLQTGDFFIIYKEEVSGKYIVRGKRGCRHSFSANQVEQNCTLKGDMEGGVGSQQPMSNTEMRANLPPSPDPSTSIPTGNLFISNAEATATSMGPPYNVEGVSGGSTQFTPSFSVDTFVDPLIAASHRVFY</sequence>
<accession>A0ACC2MPT7</accession>
<evidence type="ECO:0000313" key="1">
    <source>
        <dbReference type="EMBL" id="KAJ8647435.1"/>
    </source>
</evidence>
<protein>
    <submittedName>
        <fullName evidence="1">Uncharacterized protein</fullName>
    </submittedName>
</protein>
<keyword evidence="2" id="KW-1185">Reference proteome</keyword>
<name>A0ACC2MPT7_PERAE</name>
<gene>
    <name evidence="1" type="ORF">MRB53_000458</name>
</gene>